<accession>F6D250</accession>
<protein>
    <submittedName>
        <fullName evidence="1">Uncharacterized protein</fullName>
    </submittedName>
</protein>
<sequence>MEMEDEKLEELQEQLILIYKFISQHNRLKRFYYEGVEFNEPIKGDDATIRKLLELGDAEDVLQSCILELEEQKTGKNTGDEDVDSKVKFNEIMDSYDLNALFKKYGMKNLNDVGMLDMKRILSFL</sequence>
<evidence type="ECO:0000313" key="2">
    <source>
        <dbReference type="Proteomes" id="UP000009231"/>
    </source>
</evidence>
<organism evidence="1 2">
    <name type="scientific">Methanobacterium paludis (strain DSM 25820 / JCM 18151 / SWAN1)</name>
    <dbReference type="NCBI Taxonomy" id="868131"/>
    <lineage>
        <taxon>Archaea</taxon>
        <taxon>Methanobacteriati</taxon>
        <taxon>Methanobacteriota</taxon>
        <taxon>Methanomada group</taxon>
        <taxon>Methanobacteria</taxon>
        <taxon>Methanobacteriales</taxon>
        <taxon>Methanobacteriaceae</taxon>
        <taxon>Methanobacterium</taxon>
    </lineage>
</organism>
<dbReference type="GeneID" id="10668393"/>
<dbReference type="AlphaFoldDB" id="F6D250"/>
<keyword evidence="2" id="KW-1185">Reference proteome</keyword>
<dbReference type="HOGENOM" id="CLU_1987653_0_0_2"/>
<name>F6D250_METPW</name>
<reference evidence="1 2" key="1">
    <citation type="journal article" date="2014" name="Int. J. Syst. Evol. Microbiol.">
        <title>Methanobacterium paludis sp. nov. and a novel strain of Methanobacterium lacus isolated from northern peatlands.</title>
        <authorList>
            <person name="Cadillo-Quiroz H."/>
            <person name="Brauer S.L."/>
            <person name="Goodson N."/>
            <person name="Yavitt J.B."/>
            <person name="Zinder S.H."/>
        </authorList>
    </citation>
    <scope>NUCLEOTIDE SEQUENCE [LARGE SCALE GENOMIC DNA]</scope>
    <source>
        <strain evidence="2">DSM 25820 / JCM 18151 / SWAN1</strain>
    </source>
</reference>
<dbReference type="eggNOG" id="arCOG11032">
    <property type="taxonomic scope" value="Archaea"/>
</dbReference>
<dbReference type="KEGG" id="mew:MSWAN_0891"/>
<gene>
    <name evidence="1" type="ordered locus">MSWAN_0891</name>
</gene>
<dbReference type="RefSeq" id="WP_013825418.1">
    <property type="nucleotide sequence ID" value="NC_015574.1"/>
</dbReference>
<dbReference type="EMBL" id="CP002772">
    <property type="protein sequence ID" value="AEG17916.1"/>
    <property type="molecule type" value="Genomic_DNA"/>
</dbReference>
<dbReference type="Proteomes" id="UP000009231">
    <property type="component" value="Chromosome"/>
</dbReference>
<proteinExistence type="predicted"/>
<evidence type="ECO:0000313" key="1">
    <source>
        <dbReference type="EMBL" id="AEG17916.1"/>
    </source>
</evidence>
<dbReference type="OrthoDB" id="70885at2157"/>